<evidence type="ECO:0000313" key="2">
    <source>
        <dbReference type="Proteomes" id="UP000019109"/>
    </source>
</evidence>
<proteinExistence type="predicted"/>
<protein>
    <submittedName>
        <fullName evidence="1">Uncharacterized protein</fullName>
    </submittedName>
</protein>
<name>W4V792_9FIRM</name>
<dbReference type="AlphaFoldDB" id="W4V792"/>
<sequence length="56" mass="6414">MKEQINEEIILAISAAIAALETRPGYKLVVRSFKRIPQTSPVWSTTGRIERIERNM</sequence>
<evidence type="ECO:0000313" key="1">
    <source>
        <dbReference type="EMBL" id="GAE89051.1"/>
    </source>
</evidence>
<accession>W4V792</accession>
<organism evidence="1 2">
    <name type="scientific">Acetivibrio straminisolvens JCM 21531</name>
    <dbReference type="NCBI Taxonomy" id="1294263"/>
    <lineage>
        <taxon>Bacteria</taxon>
        <taxon>Bacillati</taxon>
        <taxon>Bacillota</taxon>
        <taxon>Clostridia</taxon>
        <taxon>Eubacteriales</taxon>
        <taxon>Oscillospiraceae</taxon>
        <taxon>Acetivibrio</taxon>
    </lineage>
</organism>
<keyword evidence="2" id="KW-1185">Reference proteome</keyword>
<reference evidence="1" key="1">
    <citation type="journal article" date="2014" name="Genome Announc.">
        <title>Draft Genome Sequence of Clostridium straminisolvens Strain JCM 21531T, Isolated from a Cellulose-Degrading Bacterial Community.</title>
        <authorList>
            <person name="Yuki M."/>
            <person name="Oshima K."/>
            <person name="Suda W."/>
            <person name="Sakamoto M."/>
            <person name="Kitamura K."/>
            <person name="Iida T."/>
            <person name="Hattori M."/>
            <person name="Ohkuma M."/>
        </authorList>
    </citation>
    <scope>NUCLEOTIDE SEQUENCE [LARGE SCALE GENOMIC DNA]</scope>
    <source>
        <strain evidence="1">JCM 21531</strain>
    </source>
</reference>
<gene>
    <name evidence="1" type="ORF">JCM21531_2543</name>
</gene>
<dbReference type="EMBL" id="BAVR01000029">
    <property type="protein sequence ID" value="GAE89051.1"/>
    <property type="molecule type" value="Genomic_DNA"/>
</dbReference>
<dbReference type="OrthoDB" id="2087425at2"/>
<dbReference type="RefSeq" id="WP_038289209.1">
    <property type="nucleotide sequence ID" value="NZ_BAVR01000029.1"/>
</dbReference>
<comment type="caution">
    <text evidence="1">The sequence shown here is derived from an EMBL/GenBank/DDBJ whole genome shotgun (WGS) entry which is preliminary data.</text>
</comment>
<dbReference type="Proteomes" id="UP000019109">
    <property type="component" value="Unassembled WGS sequence"/>
</dbReference>
<dbReference type="STRING" id="1294263.JCM21531_2543"/>